<evidence type="ECO:0000313" key="2">
    <source>
        <dbReference type="EMBL" id="AEA47420.1"/>
    </source>
</evidence>
<keyword evidence="3" id="KW-1185">Reference proteome</keyword>
<gene>
    <name evidence="2" type="ordered locus">Arcve_1417</name>
</gene>
<feature type="transmembrane region" description="Helical" evidence="1">
    <location>
        <begin position="6"/>
        <end position="24"/>
    </location>
</feature>
<proteinExistence type="predicted"/>
<sequence length="222" mass="25970">MVREFYGILYLLEMFILIPPLREFPKKYMVKISTEIRRIYVGGARKMVEYLLLSIIIGVISSVIASLLFLLFLTRVRPEIEISNQIAKGKSLTTGDTIYRIKVINKTRRPIINIKAQLHLVTPITVPGGILLKSKEIPLRRSEIMYLEKFDPNDENAEYAFRFVTYENIEEIWKDDKRSFLRFRICATDSISGFTKVFIKEYHTKSLIREGEFEFGNSMEIK</sequence>
<protein>
    <submittedName>
        <fullName evidence="2">Uncharacterized protein</fullName>
    </submittedName>
</protein>
<keyword evidence="1" id="KW-1133">Transmembrane helix</keyword>
<keyword evidence="1" id="KW-0472">Membrane</keyword>
<name>F2KNU3_ARCVS</name>
<dbReference type="AlphaFoldDB" id="F2KNU3"/>
<reference evidence="2 3" key="1">
    <citation type="submission" date="2011-03" db="EMBL/GenBank/DDBJ databases">
        <title>The complete genome of Archaeoglobus veneficus SNP6.</title>
        <authorList>
            <consortium name="US DOE Joint Genome Institute (JGI-PGF)"/>
            <person name="Lucas S."/>
            <person name="Copeland A."/>
            <person name="Lapidus A."/>
            <person name="Bruce D."/>
            <person name="Goodwin L."/>
            <person name="Pitluck S."/>
            <person name="Kyrpides N."/>
            <person name="Mavromatis K."/>
            <person name="Pagani I."/>
            <person name="Ivanova N."/>
            <person name="Mikhailova N."/>
            <person name="Lu M."/>
            <person name="Detter J.C."/>
            <person name="Tapia R."/>
            <person name="Han C."/>
            <person name="Land M."/>
            <person name="Hauser L."/>
            <person name="Markowitz V."/>
            <person name="Cheng J.-F."/>
            <person name="Hugenholtz P."/>
            <person name="Woyke T."/>
            <person name="Wu D."/>
            <person name="Spring S."/>
            <person name="Brambilla E."/>
            <person name="Klenk H.-P."/>
            <person name="Eisen J.A."/>
        </authorList>
    </citation>
    <scope>NUCLEOTIDE SEQUENCE [LARGE SCALE GENOMIC DNA]</scope>
    <source>
        <strain>SNP6</strain>
    </source>
</reference>
<accession>F2KNU3</accession>
<dbReference type="KEGG" id="ave:Arcve_1417"/>
<keyword evidence="1" id="KW-0812">Transmembrane</keyword>
<dbReference type="HOGENOM" id="CLU_108333_0_0_2"/>
<organism evidence="2 3">
    <name type="scientific">Archaeoglobus veneficus (strain DSM 11195 / SNP6)</name>
    <dbReference type="NCBI Taxonomy" id="693661"/>
    <lineage>
        <taxon>Archaea</taxon>
        <taxon>Methanobacteriati</taxon>
        <taxon>Methanobacteriota</taxon>
        <taxon>Archaeoglobi</taxon>
        <taxon>Archaeoglobales</taxon>
        <taxon>Archaeoglobaceae</taxon>
        <taxon>Archaeoglobus</taxon>
    </lineage>
</organism>
<evidence type="ECO:0000256" key="1">
    <source>
        <dbReference type="SAM" id="Phobius"/>
    </source>
</evidence>
<dbReference type="EMBL" id="CP002588">
    <property type="protein sequence ID" value="AEA47420.1"/>
    <property type="molecule type" value="Genomic_DNA"/>
</dbReference>
<feature type="transmembrane region" description="Helical" evidence="1">
    <location>
        <begin position="50"/>
        <end position="73"/>
    </location>
</feature>
<evidence type="ECO:0000313" key="3">
    <source>
        <dbReference type="Proteomes" id="UP000008136"/>
    </source>
</evidence>
<dbReference type="Proteomes" id="UP000008136">
    <property type="component" value="Chromosome"/>
</dbReference>